<evidence type="ECO:0000313" key="3">
    <source>
        <dbReference type="Proteomes" id="UP000265540"/>
    </source>
</evidence>
<gene>
    <name evidence="2" type="ORF">C4561_02995</name>
</gene>
<dbReference type="Pfam" id="PF08984">
    <property type="entry name" value="DUF1858"/>
    <property type="match status" value="1"/>
</dbReference>
<dbReference type="PANTHER" id="PTHR39341:SF1">
    <property type="entry name" value="DUF1858 DOMAIN-CONTAINING PROTEIN"/>
    <property type="match status" value="1"/>
</dbReference>
<dbReference type="Gene3D" id="1.10.3910.10">
    <property type="entry name" value="SP0561-like"/>
    <property type="match status" value="1"/>
</dbReference>
<evidence type="ECO:0000313" key="2">
    <source>
        <dbReference type="EMBL" id="RJR27108.1"/>
    </source>
</evidence>
<organism evidence="2 3">
    <name type="scientific">candidate division WWE3 bacterium</name>
    <dbReference type="NCBI Taxonomy" id="2053526"/>
    <lineage>
        <taxon>Bacteria</taxon>
        <taxon>Katanobacteria</taxon>
    </lineage>
</organism>
<sequence>MTQEKSKTQKNKQQIKITKDMNLGEVVFKYPEVAEILTDYGLHCVGCFASSFDTIEMGAKIHQMTPEEIDEMMERVNEVLNYKE</sequence>
<name>A0A3A4ZDG0_UNCKA</name>
<dbReference type="NCBIfam" id="TIGR03980">
    <property type="entry name" value="prismane_assoc"/>
    <property type="match status" value="1"/>
</dbReference>
<evidence type="ECO:0000259" key="1">
    <source>
        <dbReference type="Pfam" id="PF08984"/>
    </source>
</evidence>
<protein>
    <submittedName>
        <fullName evidence="2">DUF1858 domain-containing protein</fullName>
    </submittedName>
</protein>
<dbReference type="AlphaFoldDB" id="A0A3A4ZDG0"/>
<dbReference type="Proteomes" id="UP000265540">
    <property type="component" value="Unassembled WGS sequence"/>
</dbReference>
<dbReference type="SUPFAM" id="SSF140683">
    <property type="entry name" value="SP0561-like"/>
    <property type="match status" value="1"/>
</dbReference>
<dbReference type="PANTHER" id="PTHR39341">
    <property type="entry name" value="BSL7085 PROTEIN"/>
    <property type="match status" value="1"/>
</dbReference>
<dbReference type="InterPro" id="IPR023883">
    <property type="entry name" value="CHP03980_redox-disulphide"/>
</dbReference>
<proteinExistence type="predicted"/>
<feature type="domain" description="DUF1858" evidence="1">
    <location>
        <begin position="17"/>
        <end position="69"/>
    </location>
</feature>
<accession>A0A3A4ZDG0</accession>
<reference evidence="2 3" key="1">
    <citation type="journal article" date="2017" name="ISME J.">
        <title>Energy and carbon metabolisms in a deep terrestrial subsurface fluid microbial community.</title>
        <authorList>
            <person name="Momper L."/>
            <person name="Jungbluth S.P."/>
            <person name="Lee M.D."/>
            <person name="Amend J.P."/>
        </authorList>
    </citation>
    <scope>NUCLEOTIDE SEQUENCE [LARGE SCALE GENOMIC DNA]</scope>
    <source>
        <strain evidence="2">SURF_46</strain>
    </source>
</reference>
<dbReference type="InterPro" id="IPR038062">
    <property type="entry name" value="ScdA-like_N_sf"/>
</dbReference>
<dbReference type="EMBL" id="QZJF01000016">
    <property type="protein sequence ID" value="RJR27108.1"/>
    <property type="molecule type" value="Genomic_DNA"/>
</dbReference>
<dbReference type="InterPro" id="IPR015077">
    <property type="entry name" value="DUF1858"/>
</dbReference>
<comment type="caution">
    <text evidence="2">The sequence shown here is derived from an EMBL/GenBank/DDBJ whole genome shotgun (WGS) entry which is preliminary data.</text>
</comment>